<dbReference type="PANTHER" id="PTHR23093">
    <property type="entry name" value="SIMILAR TO CHROMOSOME 3 OPEN READING FRAME 20"/>
    <property type="match status" value="1"/>
</dbReference>
<feature type="domain" description="FAM194 C-terminal" evidence="2">
    <location>
        <begin position="399"/>
        <end position="576"/>
    </location>
</feature>
<name>A0A6P5IXW8_PHACI</name>
<feature type="compositionally biased region" description="Polar residues" evidence="1">
    <location>
        <begin position="216"/>
        <end position="236"/>
    </location>
</feature>
<feature type="compositionally biased region" description="Basic and acidic residues" evidence="1">
    <location>
        <begin position="238"/>
        <end position="254"/>
    </location>
</feature>
<dbReference type="AlphaFoldDB" id="A0A6P5IXW8"/>
<evidence type="ECO:0000259" key="2">
    <source>
        <dbReference type="Pfam" id="PF14977"/>
    </source>
</evidence>
<proteinExistence type="predicted"/>
<dbReference type="CTD" id="220081"/>
<organism evidence="3 5">
    <name type="scientific">Phascolarctos cinereus</name>
    <name type="common">Koala</name>
    <dbReference type="NCBI Taxonomy" id="38626"/>
    <lineage>
        <taxon>Eukaryota</taxon>
        <taxon>Metazoa</taxon>
        <taxon>Chordata</taxon>
        <taxon>Craniata</taxon>
        <taxon>Vertebrata</taxon>
        <taxon>Euteleostomi</taxon>
        <taxon>Mammalia</taxon>
        <taxon>Metatheria</taxon>
        <taxon>Diprotodontia</taxon>
        <taxon>Phascolarctidae</taxon>
        <taxon>Phascolarctos</taxon>
    </lineage>
</organism>
<evidence type="ECO:0000256" key="1">
    <source>
        <dbReference type="SAM" id="MobiDB-lite"/>
    </source>
</evidence>
<keyword evidence="3" id="KW-1185">Reference proteome</keyword>
<dbReference type="Pfam" id="PF14977">
    <property type="entry name" value="FAM194"/>
    <property type="match status" value="1"/>
</dbReference>
<protein>
    <submittedName>
        <fullName evidence="4 5">Glutamate-rich protein 6B isoform X1</fullName>
    </submittedName>
</protein>
<evidence type="ECO:0000313" key="4">
    <source>
        <dbReference type="RefSeq" id="XP_020826953.1"/>
    </source>
</evidence>
<dbReference type="RefSeq" id="XP_020826953.1">
    <property type="nucleotide sequence ID" value="XM_020971294.1"/>
</dbReference>
<evidence type="ECO:0000313" key="6">
    <source>
        <dbReference type="RefSeq" id="XP_020826971.1"/>
    </source>
</evidence>
<gene>
    <name evidence="4 5 6" type="primary">ERICH6B</name>
</gene>
<dbReference type="KEGG" id="pcw:110197403"/>
<evidence type="ECO:0000313" key="5">
    <source>
        <dbReference type="RefSeq" id="XP_020826962.1"/>
    </source>
</evidence>
<dbReference type="GeneID" id="110197403"/>
<evidence type="ECO:0000313" key="3">
    <source>
        <dbReference type="Proteomes" id="UP000515140"/>
    </source>
</evidence>
<feature type="region of interest" description="Disordered" evidence="1">
    <location>
        <begin position="209"/>
        <end position="264"/>
    </location>
</feature>
<reference evidence="4 5" key="1">
    <citation type="submission" date="2025-04" db="UniProtKB">
        <authorList>
            <consortium name="RefSeq"/>
        </authorList>
    </citation>
    <scope>IDENTIFICATION</scope>
    <source>
        <tissue evidence="4 5">Spleen</tissue>
    </source>
</reference>
<dbReference type="PANTHER" id="PTHR23093:SF17">
    <property type="entry name" value="GLUTAMATE-RICH PROTEIN 6B"/>
    <property type="match status" value="1"/>
</dbReference>
<dbReference type="RefSeq" id="XP_020826962.1">
    <property type="nucleotide sequence ID" value="XM_020971303.1"/>
</dbReference>
<dbReference type="Proteomes" id="UP000515140">
    <property type="component" value="Unplaced"/>
</dbReference>
<dbReference type="RefSeq" id="XP_020826971.1">
    <property type="nucleotide sequence ID" value="XM_020971312.1"/>
</dbReference>
<sequence length="617" mass="69981">MSEEEQSLPLNANSSSYGLSFGSLSPSKEKYIDQEPKKLLPEILVTKETEGLPNEKTQESECLKHDEIIPLQSPLSATSTFKALPSSSFSFSPVKNTGVQLKSPERKTSSFMSFKSEEGDFKERLKSVVKVISGVSFPSTSFYTEDSSGSSIYTPVSIPVPAKQLESRLLEIEKSVSVHHSTQTKWTIDDESPRIDGIESVTISYEKLPSEGIEISPTQNQLQTTTTESVQPSPSFLQKKEESNSQETPRDKQSKPQGRIPSPSRTYQSVFKCVLRELLEKEEKEGLDIDVSPTAQLRGDTRKKLAHMFKTNFERYKDVFTRILKKRRTHPTAITENSNVIDIEEYRIIRSPEVSPVASVHELVVMDEVWLEEVTKAHRGFGVPTFYKGPKGKDCDSKPLSIFFPDGTGQIYYPSGNIALVISHTEDCDAFTYMIFKDEENLHLQALLNNMGHATFYDKEQNIRMCLGLNLGFYFDAKGRQKAWNWWDPNQHIHAPPHQSIYFDLNPCFGVHVKTQDKVLITFSYYKQKIHLNLGTKVKVKDSETEMKLQHKALLETHKMQKEFQKTNSLLQKMKGLSCLTKVDLENFIKGYPSMSAVEEHLRAGKLRVLCPDPSRG</sequence>
<accession>A0A6P5IXW8</accession>
<dbReference type="InterPro" id="IPR029281">
    <property type="entry name" value="FAM194_C"/>
</dbReference>